<evidence type="ECO:0000259" key="5">
    <source>
        <dbReference type="PROSITE" id="PS51050"/>
    </source>
</evidence>
<dbReference type="Proteomes" id="UP001153076">
    <property type="component" value="Unassembled WGS sequence"/>
</dbReference>
<comment type="caution">
    <text evidence="6">The sequence shown here is derived from an EMBL/GenBank/DDBJ whole genome shotgun (WGS) entry which is preliminary data.</text>
</comment>
<feature type="region of interest" description="Disordered" evidence="4">
    <location>
        <begin position="972"/>
        <end position="1047"/>
    </location>
</feature>
<name>A0A9Q1KHY7_9CARY</name>
<keyword evidence="1" id="KW-0479">Metal-binding</keyword>
<feature type="compositionally biased region" description="Basic and acidic residues" evidence="4">
    <location>
        <begin position="1133"/>
        <end position="1149"/>
    </location>
</feature>
<feature type="region of interest" description="Disordered" evidence="4">
    <location>
        <begin position="220"/>
        <end position="256"/>
    </location>
</feature>
<keyword evidence="3" id="KW-0862">Zinc</keyword>
<feature type="compositionally biased region" description="Low complexity" evidence="4">
    <location>
        <begin position="1119"/>
        <end position="1132"/>
    </location>
</feature>
<evidence type="ECO:0000313" key="6">
    <source>
        <dbReference type="EMBL" id="KAJ8443557.1"/>
    </source>
</evidence>
<feature type="region of interest" description="Disordered" evidence="4">
    <location>
        <begin position="605"/>
        <end position="663"/>
    </location>
</feature>
<feature type="compositionally biased region" description="Basic and acidic residues" evidence="4">
    <location>
        <begin position="632"/>
        <end position="647"/>
    </location>
</feature>
<dbReference type="GO" id="GO:0008270">
    <property type="term" value="F:zinc ion binding"/>
    <property type="evidence" value="ECO:0007669"/>
    <property type="project" value="UniProtKB-KW"/>
</dbReference>
<feature type="compositionally biased region" description="Basic and acidic residues" evidence="4">
    <location>
        <begin position="355"/>
        <end position="364"/>
    </location>
</feature>
<evidence type="ECO:0000256" key="1">
    <source>
        <dbReference type="ARBA" id="ARBA00022723"/>
    </source>
</evidence>
<feature type="region of interest" description="Disordered" evidence="4">
    <location>
        <begin position="151"/>
        <end position="200"/>
    </location>
</feature>
<feature type="region of interest" description="Disordered" evidence="4">
    <location>
        <begin position="397"/>
        <end position="500"/>
    </location>
</feature>
<feature type="region of interest" description="Disordered" evidence="4">
    <location>
        <begin position="1079"/>
        <end position="1100"/>
    </location>
</feature>
<evidence type="ECO:0000313" key="7">
    <source>
        <dbReference type="Proteomes" id="UP001153076"/>
    </source>
</evidence>
<feature type="compositionally biased region" description="Basic and acidic residues" evidence="4">
    <location>
        <begin position="1079"/>
        <end position="1094"/>
    </location>
</feature>
<feature type="compositionally biased region" description="Basic and acidic residues" evidence="4">
    <location>
        <begin position="314"/>
        <end position="347"/>
    </location>
</feature>
<feature type="region of interest" description="Disordered" evidence="4">
    <location>
        <begin position="905"/>
        <end position="926"/>
    </location>
</feature>
<protein>
    <recommendedName>
        <fullName evidence="5">CW-type domain-containing protein</fullName>
    </recommendedName>
</protein>
<accession>A0A9Q1KHY7</accession>
<gene>
    <name evidence="6" type="ORF">Cgig2_017040</name>
</gene>
<dbReference type="OrthoDB" id="757982at2759"/>
<feature type="region of interest" description="Disordered" evidence="4">
    <location>
        <begin position="1119"/>
        <end position="1223"/>
    </location>
</feature>
<feature type="domain" description="CW-type" evidence="5">
    <location>
        <begin position="728"/>
        <end position="781"/>
    </location>
</feature>
<proteinExistence type="predicted"/>
<feature type="compositionally biased region" description="Polar residues" evidence="4">
    <location>
        <begin position="153"/>
        <end position="177"/>
    </location>
</feature>
<dbReference type="Pfam" id="PF07496">
    <property type="entry name" value="zf-CW"/>
    <property type="match status" value="1"/>
</dbReference>
<feature type="compositionally biased region" description="Basic and acidic residues" evidence="4">
    <location>
        <begin position="470"/>
        <end position="500"/>
    </location>
</feature>
<dbReference type="Gene3D" id="3.30.40.100">
    <property type="match status" value="1"/>
</dbReference>
<feature type="compositionally biased region" description="Basic and acidic residues" evidence="4">
    <location>
        <begin position="418"/>
        <end position="446"/>
    </location>
</feature>
<dbReference type="Pfam" id="PF24756">
    <property type="entry name" value="THD_CWZF3-5-7"/>
    <property type="match status" value="2"/>
</dbReference>
<feature type="region of interest" description="Disordered" evidence="4">
    <location>
        <begin position="314"/>
        <end position="377"/>
    </location>
</feature>
<evidence type="ECO:0000256" key="4">
    <source>
        <dbReference type="SAM" id="MobiDB-lite"/>
    </source>
</evidence>
<feature type="compositionally biased region" description="Basic and acidic residues" evidence="4">
    <location>
        <begin position="1162"/>
        <end position="1180"/>
    </location>
</feature>
<dbReference type="PANTHER" id="PTHR46524">
    <property type="entry name" value="CW-TYPE ZINC FINGER"/>
    <property type="match status" value="1"/>
</dbReference>
<dbReference type="InterPro" id="IPR055300">
    <property type="entry name" value="CWZF3/5/7"/>
</dbReference>
<feature type="compositionally biased region" description="Low complexity" evidence="4">
    <location>
        <begin position="222"/>
        <end position="239"/>
    </location>
</feature>
<dbReference type="InterPro" id="IPR011124">
    <property type="entry name" value="Znf_CW"/>
</dbReference>
<feature type="compositionally biased region" description="Basic and acidic residues" evidence="4">
    <location>
        <begin position="1028"/>
        <end position="1038"/>
    </location>
</feature>
<dbReference type="InterPro" id="IPR056406">
    <property type="entry name" value="THD_CWZF3/5/7"/>
</dbReference>
<organism evidence="6 7">
    <name type="scientific">Carnegiea gigantea</name>
    <dbReference type="NCBI Taxonomy" id="171969"/>
    <lineage>
        <taxon>Eukaryota</taxon>
        <taxon>Viridiplantae</taxon>
        <taxon>Streptophyta</taxon>
        <taxon>Embryophyta</taxon>
        <taxon>Tracheophyta</taxon>
        <taxon>Spermatophyta</taxon>
        <taxon>Magnoliopsida</taxon>
        <taxon>eudicotyledons</taxon>
        <taxon>Gunneridae</taxon>
        <taxon>Pentapetalae</taxon>
        <taxon>Caryophyllales</taxon>
        <taxon>Cactineae</taxon>
        <taxon>Cactaceae</taxon>
        <taxon>Cactoideae</taxon>
        <taxon>Echinocereeae</taxon>
        <taxon>Carnegiea</taxon>
    </lineage>
</organism>
<feature type="region of interest" description="Disordered" evidence="4">
    <location>
        <begin position="110"/>
        <end position="139"/>
    </location>
</feature>
<evidence type="ECO:0000256" key="3">
    <source>
        <dbReference type="ARBA" id="ARBA00022833"/>
    </source>
</evidence>
<feature type="compositionally biased region" description="Polar residues" evidence="4">
    <location>
        <begin position="399"/>
        <end position="413"/>
    </location>
</feature>
<keyword evidence="7" id="KW-1185">Reference proteome</keyword>
<dbReference type="PROSITE" id="PS51050">
    <property type="entry name" value="ZF_CW"/>
    <property type="match status" value="1"/>
</dbReference>
<dbReference type="PANTHER" id="PTHR46524:SF7">
    <property type="entry name" value="CW-TYPE ZINC FINGER"/>
    <property type="match status" value="1"/>
</dbReference>
<keyword evidence="2" id="KW-0863">Zinc-finger</keyword>
<sequence>MVVLRDLLHGLMKMKDIELEEGEAYFLQDDDDENIDPDRDFSYIDKKIENVLGHYQKDFMGGPSAENLGEFAHHKIKVFSDVYSSEYSMTLAGARLGDYGSFLPMQQRFPPILSNPTAQSHVSSKSPQNPSSDRLHQNPSAVANHSLPVRAGLSSNDQSMQAPSESGLSLTNKQSKLQRPGEGSFNDQQKKPLIHHADQSSLKFRVKMTSENVSRDNSALYSGLGLDMSPSSSPDDSPGQYDRTSRGMQESTEESPSCIVKIMTSPPLFNDVLLSPLNDSLISFMQMENNSGSGKPGSTEDLPVNSIHGSIYSEAKREIKEGRKSKFDDTSKDKKSKQKESRKDGKLKQKVHSMKAREPLKENQEYPANTVALPANKNEVSEISIAKAAISKISNNAIGDTTKTGDATGSKPSIQLGKKNEIGHLEEVGDKSMKQERGAKARDKSTGEFAPVPSHDVGMGGEGNVNSSRGKTEKEKNVISNPKKDSSERRNEVGRREVETNKSLKQQIVAKEKAKEVVLNALFPKEDDVHRKENVTSEKIPKFAVVGFVSMKDVEGNDKHFDVSQDGENRNVETIEPLKKSHSKAMSNPQMVAGVPIAQQHLPAIAKKKSKESHTDGVSVPEPPSNVPSKSKKGDMDLHKETRKDTDSATNVSPGRKIKEVNPKDPVMGISQREMHAVYRKMEGKSMSRKMGIASDVGSNIAGDLAGGTTGMEKAPAVGVLPTENALSIPMDDWVMCEKCKKWRLLPFGRNPDLLPKKWICKMLDWLPGMNKCSVTEEETTNALYSMYQIQVPASLVQNNQQAYPDGSAALGASVGAQSVGLPTRAAVADAASGGGNTRNLVKTEINAARQGRFPGLDVLAKREQQFGEHRNSKNLKKHPQEAEAIAKNGDGKPSKIAKKRVADFEASGAPKKMKRQSMGKPDPVGMLPVKTTVEGLNYNPDALQFSEDFAKGIPESPLMKAKDRTQKAMVAGVDEKKDVSGKKRKKDQWKSVVPTEQLSARAAVKKGATEHRKEKKEKKSKMSNFQPREHSIDKVDGGNDSVAGKHNLATADDNDLLNGSRMNDITFDKHHVERAFQRTVDSRKSSQKAHDLGLDNATTSSSSKISYKVKVKGCEVKSSPVGSISSSPMKVSKSDLDKNVNKTSVSHEETEELSPAKRLKSRVEGSSDEFAAHSEEMKVRKSNLSRTSGVMVDASEDDRSAKRTSSGKRPGAHGVDTHPKLEGHACGKVDISHEEGTSTSLQKFVSENRGARSVNRLHFHETKSQRGKSDVFDAIIKKEPSCHSHSLPKFEEGSMPNAMRVDQVSLRHPDPTGPVSRDIGASSSIADGFYKAAKTALKEATDLKHSANHLKKSGSGLESTRVFFQAALKFLHGASLLEPDHSESGTCGEMSPSDVYSTTAKLCEYCAREYERFNDMASAALAYKCMEIAYMRVVYYNDLAASRDRMALHMAVRAAPQGKETTWLELLRWVYLANVRHFLSLAAESPSSSASDIDNLNNQAATDTEKNGNSSIEHRNHVISAGNRPNFMRLLDFTKDINLAMEASRRSQSAFTAAKPVLVQAGNEERLSCIKRVLDFSFHDVDGLLHLVRLAMDALNN</sequence>
<evidence type="ECO:0000256" key="2">
    <source>
        <dbReference type="ARBA" id="ARBA00022771"/>
    </source>
</evidence>
<dbReference type="EMBL" id="JAKOGI010000117">
    <property type="protein sequence ID" value="KAJ8443557.1"/>
    <property type="molecule type" value="Genomic_DNA"/>
</dbReference>
<reference evidence="6" key="1">
    <citation type="submission" date="2022-04" db="EMBL/GenBank/DDBJ databases">
        <title>Carnegiea gigantea Genome sequencing and assembly v2.</title>
        <authorList>
            <person name="Copetti D."/>
            <person name="Sanderson M.J."/>
            <person name="Burquez A."/>
            <person name="Wojciechowski M.F."/>
        </authorList>
    </citation>
    <scope>NUCLEOTIDE SEQUENCE</scope>
    <source>
        <strain evidence="6">SGP5-SGP5p</strain>
        <tissue evidence="6">Aerial part</tissue>
    </source>
</reference>
<feature type="compositionally biased region" description="Polar residues" evidence="4">
    <location>
        <begin position="114"/>
        <end position="139"/>
    </location>
</feature>